<evidence type="ECO:0000256" key="6">
    <source>
        <dbReference type="ARBA" id="ARBA00023136"/>
    </source>
</evidence>
<keyword evidence="7" id="KW-0915">Sodium</keyword>
<dbReference type="WBParaSite" id="PEQ_0000283701-mRNA-1">
    <property type="protein sequence ID" value="PEQ_0000283701-mRNA-1"/>
    <property type="gene ID" value="PEQ_0000283701"/>
</dbReference>
<dbReference type="GO" id="GO:0046872">
    <property type="term" value="F:metal ion binding"/>
    <property type="evidence" value="ECO:0007669"/>
    <property type="project" value="UniProtKB-KW"/>
</dbReference>
<dbReference type="GO" id="GO:0051378">
    <property type="term" value="F:serotonin binding"/>
    <property type="evidence" value="ECO:0007669"/>
    <property type="project" value="TreeGrafter"/>
</dbReference>
<proteinExistence type="predicted"/>
<accession>A0A914RLV4</accession>
<evidence type="ECO:0000256" key="5">
    <source>
        <dbReference type="ARBA" id="ARBA00022989"/>
    </source>
</evidence>
<dbReference type="GO" id="GO:0043005">
    <property type="term" value="C:neuron projection"/>
    <property type="evidence" value="ECO:0007669"/>
    <property type="project" value="TreeGrafter"/>
</dbReference>
<dbReference type="GO" id="GO:0006865">
    <property type="term" value="P:amino acid transport"/>
    <property type="evidence" value="ECO:0007669"/>
    <property type="project" value="TreeGrafter"/>
</dbReference>
<dbReference type="InterPro" id="IPR037272">
    <property type="entry name" value="SNS_sf"/>
</dbReference>
<keyword evidence="7" id="KW-0479">Metal-binding</keyword>
<evidence type="ECO:0000256" key="3">
    <source>
        <dbReference type="ARBA" id="ARBA00022692"/>
    </source>
</evidence>
<dbReference type="GO" id="GO:0098793">
    <property type="term" value="C:presynapse"/>
    <property type="evidence" value="ECO:0007669"/>
    <property type="project" value="GOC"/>
</dbReference>
<evidence type="ECO:0000256" key="2">
    <source>
        <dbReference type="ARBA" id="ARBA00022448"/>
    </source>
</evidence>
<keyword evidence="9" id="KW-1185">Reference proteome</keyword>
<dbReference type="GO" id="GO:0005886">
    <property type="term" value="C:plasma membrane"/>
    <property type="evidence" value="ECO:0007669"/>
    <property type="project" value="TreeGrafter"/>
</dbReference>
<dbReference type="InterPro" id="IPR000175">
    <property type="entry name" value="Na/ntran_symport"/>
</dbReference>
<evidence type="ECO:0000256" key="4">
    <source>
        <dbReference type="ARBA" id="ARBA00022847"/>
    </source>
</evidence>
<dbReference type="PROSITE" id="PS50267">
    <property type="entry name" value="NA_NEUROTRAN_SYMP_3"/>
    <property type="match status" value="1"/>
</dbReference>
<evidence type="ECO:0000256" key="1">
    <source>
        <dbReference type="ARBA" id="ARBA00004141"/>
    </source>
</evidence>
<keyword evidence="6 8" id="KW-0472">Membrane</keyword>
<feature type="transmembrane region" description="Helical" evidence="8">
    <location>
        <begin position="20"/>
        <end position="41"/>
    </location>
</feature>
<dbReference type="GO" id="GO:0005335">
    <property type="term" value="F:serotonin:sodium:chloride symporter activity"/>
    <property type="evidence" value="ECO:0007669"/>
    <property type="project" value="TreeGrafter"/>
</dbReference>
<evidence type="ECO:0000256" key="7">
    <source>
        <dbReference type="PIRSR" id="PIRSR600175-1"/>
    </source>
</evidence>
<evidence type="ECO:0000256" key="8">
    <source>
        <dbReference type="SAM" id="Phobius"/>
    </source>
</evidence>
<dbReference type="AlphaFoldDB" id="A0A914RLV4"/>
<keyword evidence="4" id="KW-0769">Symport</keyword>
<feature type="binding site" evidence="7">
    <location>
        <position position="30"/>
    </location>
    <ligand>
        <name>Na(+)</name>
        <dbReference type="ChEBI" id="CHEBI:29101"/>
        <label>1</label>
    </ligand>
</feature>
<keyword evidence="3 8" id="KW-0812">Transmembrane</keyword>
<dbReference type="PANTHER" id="PTHR11616">
    <property type="entry name" value="SODIUM/CHLORIDE DEPENDENT TRANSPORTER"/>
    <property type="match status" value="1"/>
</dbReference>
<dbReference type="Proteomes" id="UP000887564">
    <property type="component" value="Unplaced"/>
</dbReference>
<dbReference type="SUPFAM" id="SSF161070">
    <property type="entry name" value="SNF-like"/>
    <property type="match status" value="1"/>
</dbReference>
<reference evidence="10" key="1">
    <citation type="submission" date="2022-11" db="UniProtKB">
        <authorList>
            <consortium name="WormBaseParasite"/>
        </authorList>
    </citation>
    <scope>IDENTIFICATION</scope>
</reference>
<protein>
    <submittedName>
        <fullName evidence="10">Uncharacterized protein</fullName>
    </submittedName>
</protein>
<comment type="subcellular location">
    <subcellularLocation>
        <location evidence="1">Membrane</location>
        <topology evidence="1">Multi-pass membrane protein</topology>
    </subcellularLocation>
</comment>
<keyword evidence="2" id="KW-0813">Transport</keyword>
<name>A0A914RLV4_PAREQ</name>
<sequence>MEGSEEFREDFEKLLDPGVWTAAATQIFFSLGPGFGVLLALSSYNDFNNNCYRLVSIF</sequence>
<dbReference type="PANTHER" id="PTHR11616:SF279">
    <property type="entry name" value="SODIUM-DEPENDENT SEROTONIN TRANSPORTER"/>
    <property type="match status" value="1"/>
</dbReference>
<dbReference type="Pfam" id="PF00209">
    <property type="entry name" value="SNF"/>
    <property type="match status" value="1"/>
</dbReference>
<keyword evidence="5 8" id="KW-1133">Transmembrane helix</keyword>
<organism evidence="9 10">
    <name type="scientific">Parascaris equorum</name>
    <name type="common">Equine roundworm</name>
    <dbReference type="NCBI Taxonomy" id="6256"/>
    <lineage>
        <taxon>Eukaryota</taxon>
        <taxon>Metazoa</taxon>
        <taxon>Ecdysozoa</taxon>
        <taxon>Nematoda</taxon>
        <taxon>Chromadorea</taxon>
        <taxon>Rhabditida</taxon>
        <taxon>Spirurina</taxon>
        <taxon>Ascaridomorpha</taxon>
        <taxon>Ascaridoidea</taxon>
        <taxon>Ascarididae</taxon>
        <taxon>Parascaris</taxon>
    </lineage>
</organism>
<evidence type="ECO:0000313" key="10">
    <source>
        <dbReference type="WBParaSite" id="PEQ_0000283701-mRNA-1"/>
    </source>
</evidence>
<evidence type="ECO:0000313" key="9">
    <source>
        <dbReference type="Proteomes" id="UP000887564"/>
    </source>
</evidence>